<comment type="caution">
    <text evidence="1">The sequence shown here is derived from an EMBL/GenBank/DDBJ whole genome shotgun (WGS) entry which is preliminary data.</text>
</comment>
<dbReference type="Proteomes" id="UP000789920">
    <property type="component" value="Unassembled WGS sequence"/>
</dbReference>
<name>A0ACA9RKY2_9GLOM</name>
<reference evidence="1" key="1">
    <citation type="submission" date="2021-06" db="EMBL/GenBank/DDBJ databases">
        <authorList>
            <person name="Kallberg Y."/>
            <person name="Tangrot J."/>
            <person name="Rosling A."/>
        </authorList>
    </citation>
    <scope>NUCLEOTIDE SEQUENCE</scope>
    <source>
        <strain evidence="1">MA461A</strain>
    </source>
</reference>
<proteinExistence type="predicted"/>
<feature type="non-terminal residue" evidence="1">
    <location>
        <position position="1"/>
    </location>
</feature>
<gene>
    <name evidence="1" type="ORF">RPERSI_LOCUS20426</name>
</gene>
<keyword evidence="2" id="KW-1185">Reference proteome</keyword>
<protein>
    <submittedName>
        <fullName evidence="1">16268_t:CDS:1</fullName>
    </submittedName>
</protein>
<sequence length="51" mass="5775">NLLAVNERQHGSILYIPLALSIRNLHETVVERLKNTYSDSLPSNINILSDE</sequence>
<accession>A0ACA9RKY2</accession>
<organism evidence="1 2">
    <name type="scientific">Racocetra persica</name>
    <dbReference type="NCBI Taxonomy" id="160502"/>
    <lineage>
        <taxon>Eukaryota</taxon>
        <taxon>Fungi</taxon>
        <taxon>Fungi incertae sedis</taxon>
        <taxon>Mucoromycota</taxon>
        <taxon>Glomeromycotina</taxon>
        <taxon>Glomeromycetes</taxon>
        <taxon>Diversisporales</taxon>
        <taxon>Gigasporaceae</taxon>
        <taxon>Racocetra</taxon>
    </lineage>
</organism>
<evidence type="ECO:0000313" key="2">
    <source>
        <dbReference type="Proteomes" id="UP000789920"/>
    </source>
</evidence>
<dbReference type="EMBL" id="CAJVQC010057746">
    <property type="protein sequence ID" value="CAG8797913.1"/>
    <property type="molecule type" value="Genomic_DNA"/>
</dbReference>
<evidence type="ECO:0000313" key="1">
    <source>
        <dbReference type="EMBL" id="CAG8797913.1"/>
    </source>
</evidence>